<feature type="coiled-coil region" evidence="4">
    <location>
        <begin position="151"/>
        <end position="178"/>
    </location>
</feature>
<dbReference type="Pfam" id="PF09766">
    <property type="entry name" value="FmiP_Thoc5"/>
    <property type="match status" value="1"/>
</dbReference>
<evidence type="ECO:0000259" key="6">
    <source>
        <dbReference type="Pfam" id="PF13632"/>
    </source>
</evidence>
<organism evidence="7 8">
    <name type="scientific">Ceratocystis lukuohia</name>
    <dbReference type="NCBI Taxonomy" id="2019550"/>
    <lineage>
        <taxon>Eukaryota</taxon>
        <taxon>Fungi</taxon>
        <taxon>Dikarya</taxon>
        <taxon>Ascomycota</taxon>
        <taxon>Pezizomycotina</taxon>
        <taxon>Sordariomycetes</taxon>
        <taxon>Hypocreomycetidae</taxon>
        <taxon>Microascales</taxon>
        <taxon>Ceratocystidaceae</taxon>
        <taxon>Ceratocystis</taxon>
    </lineage>
</organism>
<evidence type="ECO:0000256" key="3">
    <source>
        <dbReference type="ARBA" id="ARBA00023242"/>
    </source>
</evidence>
<keyword evidence="5" id="KW-0472">Membrane</keyword>
<accession>A0ABR4MKW8</accession>
<keyword evidence="3" id="KW-0539">Nucleus</keyword>
<keyword evidence="5" id="KW-1133">Transmembrane helix</keyword>
<comment type="subcellular location">
    <subcellularLocation>
        <location evidence="1">Nucleus</location>
    </subcellularLocation>
</comment>
<feature type="transmembrane region" description="Helical" evidence="5">
    <location>
        <begin position="744"/>
        <end position="762"/>
    </location>
</feature>
<reference evidence="7 8" key="1">
    <citation type="submission" date="2020-05" db="EMBL/GenBank/DDBJ databases">
        <title>Ceratocystis lukuohia genome.</title>
        <authorList>
            <person name="Harrington T.C."/>
            <person name="Kim K."/>
            <person name="Mayers C.G."/>
        </authorList>
    </citation>
    <scope>NUCLEOTIDE SEQUENCE [LARGE SCALE GENOMIC DNA]</scope>
    <source>
        <strain evidence="7 8">C4212</strain>
    </source>
</reference>
<dbReference type="InterPro" id="IPR001173">
    <property type="entry name" value="Glyco_trans_2-like"/>
</dbReference>
<sequence length="882" mass="98796">MGVKVINDSGLTSTIDISTQAQHVAQQLAQVLEASLASDSGPSDQDKASLITMYQELDSELARLRTLNRSAVITARETKAQTAEARQEVDRLYLQLQNLYYEQRHLRGEIEACNSYDHSYQKLPLMPVEEFIALYPEHANADEDSLMVARIDHERAERESLEQQRQELLKRKQKLIADNKKRANDLANLDTNLEKFIDWGLIRAAFAWDRQVEFLMKAEEYDTLRPQNRTDTSRCNAEGLRWDIFTGASGVPVAAYVLLEESKVNSPSMGSSSPVGLNRPEKAVEVPHKGAGAWTVVWAYYCLALHAMVAAFPIRACYAISSITKAIRQRTRTYTVSTASKFPTDRRGSCISLNSFGSSTLVSPTVLSDSSHTSSSSESTDGDFQPGLCEEEALSHVIHAIIVPNYKEEMETLRETLDVLASHPLASFSYDIYLGMEQREAEAEQKATALVKEYYHKFRRMAYTMHPTDVAGESAGKGSNEAWVARELSQSYYPLTARKNVIVTGIDADSHIAADYFNHLDEMHTAYPETAATTLYAAPIIFDRNADSVPGIVRVADILWCAGGISGLYCGSTVAPPTSVYSLPLQLIDRVGGWDSDCEAIGEDLHMYLKCLFALNGNLTCRTIFSPVSQTNVSGNGKGKGLRGLKWDTEARYKQALRHMWGSLDSGFALRQIFELWRERNHTSRAFRPLHTALGDDSDSFVPLGEKEGHVESGIFSDITHDTLKPVDWRCILVMVHRMFEAHFLPLHMTIMVIASALYVWIAKDSGDIHNIDWIFQVTGLLRGFGFFGVVLYMLLYESFHTLCVTNRQREMMDVGLAEGMHFSFRSWRRNIWDYGLAPVVAPMFGSVPCAQAQLMHFWTLDLAYSVRSGAWARMALCPALP</sequence>
<comment type="caution">
    <text evidence="7">The sequence shown here is derived from an EMBL/GenBank/DDBJ whole genome shotgun (WGS) entry which is preliminary data.</text>
</comment>
<evidence type="ECO:0000256" key="5">
    <source>
        <dbReference type="SAM" id="Phobius"/>
    </source>
</evidence>
<evidence type="ECO:0000313" key="8">
    <source>
        <dbReference type="Proteomes" id="UP001610728"/>
    </source>
</evidence>
<dbReference type="GeneID" id="98117162"/>
<dbReference type="InterPro" id="IPR029044">
    <property type="entry name" value="Nucleotide-diphossugar_trans"/>
</dbReference>
<dbReference type="InterPro" id="IPR019163">
    <property type="entry name" value="THO_Thoc5"/>
</dbReference>
<keyword evidence="8" id="KW-1185">Reference proteome</keyword>
<feature type="transmembrane region" description="Helical" evidence="5">
    <location>
        <begin position="774"/>
        <end position="796"/>
    </location>
</feature>
<proteinExistence type="inferred from homology"/>
<comment type="similarity">
    <text evidence="2">Belongs to the THOC5 family.</text>
</comment>
<dbReference type="RefSeq" id="XP_070860024.1">
    <property type="nucleotide sequence ID" value="XM_071001770.1"/>
</dbReference>
<dbReference type="Pfam" id="PF13632">
    <property type="entry name" value="Glyco_trans_2_3"/>
    <property type="match status" value="1"/>
</dbReference>
<feature type="domain" description="Glycosyltransferase 2-like" evidence="6">
    <location>
        <begin position="502"/>
        <end position="759"/>
    </location>
</feature>
<evidence type="ECO:0000256" key="4">
    <source>
        <dbReference type="SAM" id="Coils"/>
    </source>
</evidence>
<dbReference type="EMBL" id="JABSNW010000003">
    <property type="protein sequence ID" value="KAL2888844.1"/>
    <property type="molecule type" value="Genomic_DNA"/>
</dbReference>
<evidence type="ECO:0000256" key="2">
    <source>
        <dbReference type="ARBA" id="ARBA00008044"/>
    </source>
</evidence>
<evidence type="ECO:0000256" key="1">
    <source>
        <dbReference type="ARBA" id="ARBA00004123"/>
    </source>
</evidence>
<dbReference type="PANTHER" id="PTHR36851">
    <property type="entry name" value="UNNAMED PRODUCT"/>
    <property type="match status" value="1"/>
</dbReference>
<keyword evidence="5" id="KW-0812">Transmembrane</keyword>
<evidence type="ECO:0000313" key="7">
    <source>
        <dbReference type="EMBL" id="KAL2888844.1"/>
    </source>
</evidence>
<dbReference type="PANTHER" id="PTHR36851:SF1">
    <property type="entry name" value="GLYCO_TRANS_2-LIKE DOMAIN-CONTAINING PROTEIN"/>
    <property type="match status" value="1"/>
</dbReference>
<dbReference type="SUPFAM" id="SSF53448">
    <property type="entry name" value="Nucleotide-diphospho-sugar transferases"/>
    <property type="match status" value="1"/>
</dbReference>
<keyword evidence="4" id="KW-0175">Coiled coil</keyword>
<protein>
    <submittedName>
        <fullName evidence="7">Sphingomyelinase family</fullName>
    </submittedName>
</protein>
<name>A0ABR4MKW8_9PEZI</name>
<dbReference type="Proteomes" id="UP001610728">
    <property type="component" value="Unassembled WGS sequence"/>
</dbReference>
<gene>
    <name evidence="7" type="ORF">HOO65_030345</name>
</gene>